<proteinExistence type="predicted"/>
<comment type="caution">
    <text evidence="1">The sequence shown here is derived from an EMBL/GenBank/DDBJ whole genome shotgun (WGS) entry which is preliminary data.</text>
</comment>
<accession>A0A2M7V8G9</accession>
<evidence type="ECO:0000313" key="2">
    <source>
        <dbReference type="Proteomes" id="UP000231453"/>
    </source>
</evidence>
<dbReference type="PANTHER" id="PTHR39166:SF1">
    <property type="entry name" value="BLL1166 PROTEIN"/>
    <property type="match status" value="1"/>
</dbReference>
<dbReference type="PANTHER" id="PTHR39166">
    <property type="entry name" value="BLL1166 PROTEIN"/>
    <property type="match status" value="1"/>
</dbReference>
<dbReference type="AlphaFoldDB" id="A0A2M7V8G9"/>
<evidence type="ECO:0008006" key="3">
    <source>
        <dbReference type="Google" id="ProtNLM"/>
    </source>
</evidence>
<name>A0A2M7V8G9_9BACT</name>
<protein>
    <recommendedName>
        <fullName evidence="3">Nucleotidyltransferase family protein</fullName>
    </recommendedName>
</protein>
<gene>
    <name evidence="1" type="ORF">COX80_05125</name>
</gene>
<sequence length="183" mass="21293">MTEKDILNLIKKDPWMMKVLKIAEQQNLKGWVIGAGFVRNKVWDYLHGFTKKEVDTPDIDLVYFDPEGNTPEKDEILSEKLKKETGINWEIINEAFAHTWNHRPPYSSTEDALSKWTETATGIGVRLKNDKLILMAPHGISDLVKLIVRPSPNFPGYLPLVKKRVKEKQWLEKWPKLKLNYPK</sequence>
<dbReference type="InterPro" id="IPR009267">
    <property type="entry name" value="NTP_transf_6"/>
</dbReference>
<organism evidence="1 2">
    <name type="scientific">Candidatus Magasanikbacteria bacterium CG_4_10_14_0_2_um_filter_33_14</name>
    <dbReference type="NCBI Taxonomy" id="1974636"/>
    <lineage>
        <taxon>Bacteria</taxon>
        <taxon>Candidatus Magasanikiibacteriota</taxon>
    </lineage>
</organism>
<reference evidence="2" key="1">
    <citation type="submission" date="2017-09" db="EMBL/GenBank/DDBJ databases">
        <title>Depth-based differentiation of microbial function through sediment-hosted aquifers and enrichment of novel symbionts in the deep terrestrial subsurface.</title>
        <authorList>
            <person name="Probst A.J."/>
            <person name="Ladd B."/>
            <person name="Jarett J.K."/>
            <person name="Geller-Mcgrath D.E."/>
            <person name="Sieber C.M.K."/>
            <person name="Emerson J.B."/>
            <person name="Anantharaman K."/>
            <person name="Thomas B.C."/>
            <person name="Malmstrom R."/>
            <person name="Stieglmeier M."/>
            <person name="Klingl A."/>
            <person name="Woyke T."/>
            <person name="Ryan C.M."/>
            <person name="Banfield J.F."/>
        </authorList>
    </citation>
    <scope>NUCLEOTIDE SEQUENCE [LARGE SCALE GENOMIC DNA]</scope>
</reference>
<dbReference type="EMBL" id="PFPL01000064">
    <property type="protein sequence ID" value="PIZ95091.1"/>
    <property type="molecule type" value="Genomic_DNA"/>
</dbReference>
<evidence type="ECO:0000313" key="1">
    <source>
        <dbReference type="EMBL" id="PIZ95091.1"/>
    </source>
</evidence>
<dbReference type="Proteomes" id="UP000231453">
    <property type="component" value="Unassembled WGS sequence"/>
</dbReference>
<dbReference type="Pfam" id="PF06042">
    <property type="entry name" value="NTP_transf_6"/>
    <property type="match status" value="1"/>
</dbReference>